<keyword evidence="2" id="KW-0812">Transmembrane</keyword>
<feature type="transmembrane region" description="Helical" evidence="2">
    <location>
        <begin position="64"/>
        <end position="92"/>
    </location>
</feature>
<evidence type="ECO:0000256" key="2">
    <source>
        <dbReference type="SAM" id="Phobius"/>
    </source>
</evidence>
<accession>A0ABY4C0K2</accession>
<reference evidence="3 4" key="1">
    <citation type="submission" date="2022-03" db="EMBL/GenBank/DDBJ databases">
        <title>Mucilaginibacter sp. isolated from the gut of Protaetia brevitarsis seulensis larvae.</title>
        <authorList>
            <person name="Won M."/>
            <person name="Kim S.-J."/>
            <person name="Kwon S.-W."/>
        </authorList>
    </citation>
    <scope>NUCLEOTIDE SEQUENCE [LARGE SCALE GENOMIC DNA]</scope>
    <source>
        <strain evidence="3 4">CFWR-12</strain>
    </source>
</reference>
<evidence type="ECO:0000256" key="1">
    <source>
        <dbReference type="SAM" id="MobiDB-lite"/>
    </source>
</evidence>
<keyword evidence="2" id="KW-1133">Transmembrane helix</keyword>
<feature type="transmembrane region" description="Helical" evidence="2">
    <location>
        <begin position="36"/>
        <end position="58"/>
    </location>
</feature>
<gene>
    <name evidence="3" type="ORF">MTO99_04020</name>
</gene>
<feature type="compositionally biased region" description="Basic and acidic residues" evidence="1">
    <location>
        <begin position="110"/>
        <end position="133"/>
    </location>
</feature>
<proteinExistence type="predicted"/>
<dbReference type="Proteomes" id="UP000832097">
    <property type="component" value="Chromosome"/>
</dbReference>
<keyword evidence="4" id="KW-1185">Reference proteome</keyword>
<organism evidence="3 4">
    <name type="scientific">Agromyces larvae</name>
    <dbReference type="NCBI Taxonomy" id="2929802"/>
    <lineage>
        <taxon>Bacteria</taxon>
        <taxon>Bacillati</taxon>
        <taxon>Actinomycetota</taxon>
        <taxon>Actinomycetes</taxon>
        <taxon>Micrococcales</taxon>
        <taxon>Microbacteriaceae</taxon>
        <taxon>Agromyces</taxon>
    </lineage>
</organism>
<protein>
    <submittedName>
        <fullName evidence="3">Sulfate permease</fullName>
    </submittedName>
</protein>
<name>A0ABY4C0K2_9MICO</name>
<sequence>MFGFVWAIIARGRAVLRFMPTNLVLDALHTRRGLKWGVPAMLLAVVYGLAAAACAGVAERGGPGWANLLVLLFVWNALKFIVAGPITLMRLIRVRASEARERRRAAASHGRRESSETDASELRPAREDAELVR</sequence>
<dbReference type="RefSeq" id="WP_243557157.1">
    <property type="nucleotide sequence ID" value="NZ_CP094528.1"/>
</dbReference>
<feature type="region of interest" description="Disordered" evidence="1">
    <location>
        <begin position="103"/>
        <end position="133"/>
    </location>
</feature>
<dbReference type="EMBL" id="CP094528">
    <property type="protein sequence ID" value="UOE44955.1"/>
    <property type="molecule type" value="Genomic_DNA"/>
</dbReference>
<evidence type="ECO:0000313" key="3">
    <source>
        <dbReference type="EMBL" id="UOE44955.1"/>
    </source>
</evidence>
<evidence type="ECO:0000313" key="4">
    <source>
        <dbReference type="Proteomes" id="UP000832097"/>
    </source>
</evidence>
<keyword evidence="2" id="KW-0472">Membrane</keyword>